<dbReference type="GeneID" id="31001905"/>
<dbReference type="InterPro" id="IPR011013">
    <property type="entry name" value="Gal_mutarotase_sf_dom"/>
</dbReference>
<evidence type="ECO:0000256" key="1">
    <source>
        <dbReference type="ARBA" id="ARBA00001576"/>
    </source>
</evidence>
<evidence type="ECO:0000256" key="5">
    <source>
        <dbReference type="ARBA" id="ARBA00023180"/>
    </source>
</evidence>
<dbReference type="PANTHER" id="PTHR11051">
    <property type="entry name" value="GLYCOSYL HYDROLASE-RELATED"/>
    <property type="match status" value="1"/>
</dbReference>
<comment type="caution">
    <text evidence="10">The sequence shown here is derived from an EMBL/GenBank/DDBJ whole genome shotgun (WGS) entry which is preliminary data.</text>
</comment>
<comment type="similarity">
    <text evidence="2">Belongs to the glycosyl hydrolase 65 family.</text>
</comment>
<dbReference type="EMBL" id="LFMY01000003">
    <property type="protein sequence ID" value="OKL62054.1"/>
    <property type="molecule type" value="Genomic_DNA"/>
</dbReference>
<feature type="domain" description="Glycoside hydrolase family 65 N-terminal" evidence="9">
    <location>
        <begin position="73"/>
        <end position="337"/>
    </location>
</feature>
<dbReference type="InterPro" id="IPR012341">
    <property type="entry name" value="6hp_glycosidase-like_sf"/>
</dbReference>
<evidence type="ECO:0000256" key="4">
    <source>
        <dbReference type="ARBA" id="ARBA00022801"/>
    </source>
</evidence>
<evidence type="ECO:0000313" key="10">
    <source>
        <dbReference type="EMBL" id="OKL62054.1"/>
    </source>
</evidence>
<dbReference type="Proteomes" id="UP000214365">
    <property type="component" value="Unassembled WGS sequence"/>
</dbReference>
<dbReference type="RefSeq" id="XP_020122175.1">
    <property type="nucleotide sequence ID" value="XM_020264371.1"/>
</dbReference>
<feature type="domain" description="Glycoside hydrolase family 65 central catalytic" evidence="7">
    <location>
        <begin position="431"/>
        <end position="617"/>
    </location>
</feature>
<evidence type="ECO:0000256" key="6">
    <source>
        <dbReference type="SAM" id="SignalP"/>
    </source>
</evidence>
<gene>
    <name evidence="10" type="ORF">UA08_02150</name>
</gene>
<evidence type="ECO:0000259" key="7">
    <source>
        <dbReference type="Pfam" id="PF03632"/>
    </source>
</evidence>
<dbReference type="InterPro" id="IPR037018">
    <property type="entry name" value="GH65_N"/>
</dbReference>
<dbReference type="Gene3D" id="2.60.420.10">
    <property type="entry name" value="Maltose phosphorylase, domain 3"/>
    <property type="match status" value="1"/>
</dbReference>
<feature type="chain" id="PRO_5013370605" description="alpha,alpha-trehalase" evidence="6">
    <location>
        <begin position="20"/>
        <end position="1052"/>
    </location>
</feature>
<comment type="catalytic activity">
    <reaction evidence="1">
        <text>alpha,alpha-trehalose + H2O = alpha-D-glucose + beta-D-glucose</text>
        <dbReference type="Rhea" id="RHEA:32675"/>
        <dbReference type="ChEBI" id="CHEBI:15377"/>
        <dbReference type="ChEBI" id="CHEBI:15903"/>
        <dbReference type="ChEBI" id="CHEBI:16551"/>
        <dbReference type="ChEBI" id="CHEBI:17925"/>
        <dbReference type="EC" id="3.2.1.28"/>
    </reaction>
</comment>
<reference evidence="10 11" key="1">
    <citation type="submission" date="2015-06" db="EMBL/GenBank/DDBJ databases">
        <title>Talaromyces atroroseus IBT 11181 draft genome.</title>
        <authorList>
            <person name="Rasmussen K.B."/>
            <person name="Rasmussen S."/>
            <person name="Petersen B."/>
            <person name="Sicheritz-Ponten T."/>
            <person name="Mortensen U.H."/>
            <person name="Thrane U."/>
        </authorList>
    </citation>
    <scope>NUCLEOTIDE SEQUENCE [LARGE SCALE GENOMIC DNA]</scope>
    <source>
        <strain evidence="10 11">IBT 11181</strain>
    </source>
</reference>
<dbReference type="Gene3D" id="2.70.98.40">
    <property type="entry name" value="Glycoside hydrolase, family 65, N-terminal domain"/>
    <property type="match status" value="1"/>
</dbReference>
<protein>
    <recommendedName>
        <fullName evidence="3">alpha,alpha-trehalase</fullName>
        <ecNumber evidence="3">3.2.1.28</ecNumber>
    </recommendedName>
</protein>
<dbReference type="Gene3D" id="1.50.10.10">
    <property type="match status" value="1"/>
</dbReference>
<dbReference type="EC" id="3.2.1.28" evidence="3"/>
<evidence type="ECO:0000259" key="8">
    <source>
        <dbReference type="Pfam" id="PF03633"/>
    </source>
</evidence>
<evidence type="ECO:0000256" key="2">
    <source>
        <dbReference type="ARBA" id="ARBA00006768"/>
    </source>
</evidence>
<keyword evidence="4" id="KW-0378">Hydrolase</keyword>
<dbReference type="InterPro" id="IPR008928">
    <property type="entry name" value="6-hairpin_glycosidase_sf"/>
</dbReference>
<evidence type="ECO:0000256" key="3">
    <source>
        <dbReference type="ARBA" id="ARBA00012757"/>
    </source>
</evidence>
<sequence length="1052" mass="114467">MYSSKSLQGLLCFLPLASGLPLQDRVDQVLRAYGVNSALEAGDTHHNKYIYQTRFSGVTWDQQNWRLQSNVLDQGHYASRGSIANGYIGLNVAGAGPFFELDTPVNGDVISGWPLFSRRQTFAGLSGFYDVQATTNGSNYPWLGEYGYDSVISGVPHWGGLVLDLGNGEYLDATVDNLTISDYMTTFDYKAGVLSWDYTWTPKSKNSSFGVNYKIFANKLDINQAVVQLSITPSANGTATVTNVIDGYAAVRTDFVTSGNDSDAIFTAVKPIGVNNVTAWIYAVLGGDEAFDFSSAALVSNKPYINQNESSIAQAVNVKFTAGTTVTITKFVGAASTDAFPDPQKTAKDAALNARIRGFDDLLHSHISEWAQIMPDDSVDDFTCADGTLPDEIFIIETAVMAVVNPYYLLQNTVGENALRRVNDAPVNIWSIPVGGLTSDSYAGQIFWDADLWMQPGLVAAFPESAKRISNYRVAKYPQALSNIETSFAGSQNRTTFSSDAAIYSWTAGRYGNCTATGPCWDYEYHLNGDIGISLVNQWVASGDTEDFRNTLFPIYNSVATLYADLLKKNGSHWTLTNMTDPDEYANNVNAGGYTMTLIAQTLLNANAFRNQFGLDQNSTWTEMADNVLVIRENDVTLEYTTMNNSVAVKQADVVLSTFPLDYTRNYTSNEALNDLDYYALKQSPDGPGMTYAIFSIVAGEISTSGCSAYTYAQYSYDPYIRAPFFQFSEQLDDDYSTNGGTHPAFPFLTGHGGANQVVLYGYLGLRLLPDNILHIDPSLPPQIPNLKYRTFYWRGWPIQAGSNYTHTTIRRATTVAPLSTADQTYTNTSITLQVGQSNNGSTYSLRADGSQLVITNRQIGSVKTIAGNIAQCQPVQSPDRYQPGQYPLSVVDGAASTKWQPKFAANVSSVTVALDPSSPLTYKSGDSRNATAISGFYFNWAQAPPTNITVVLHNTPIANLNASSLSNTTTETMTTTALDIAISKPYSAASNNDDIIALSSGNTTNYTFPSPVPVPRFATLFIQGNQGLNKTDLKYGNGTGATVAEWAILTV</sequence>
<dbReference type="InterPro" id="IPR005195">
    <property type="entry name" value="Glyco_hydro_65_M"/>
</dbReference>
<feature type="signal peptide" evidence="6">
    <location>
        <begin position="1"/>
        <end position="19"/>
    </location>
</feature>
<dbReference type="SUPFAM" id="SSF48208">
    <property type="entry name" value="Six-hairpin glycosidases"/>
    <property type="match status" value="1"/>
</dbReference>
<dbReference type="GO" id="GO:0004555">
    <property type="term" value="F:alpha,alpha-trehalase activity"/>
    <property type="evidence" value="ECO:0007669"/>
    <property type="project" value="UniProtKB-EC"/>
</dbReference>
<evidence type="ECO:0000313" key="11">
    <source>
        <dbReference type="Proteomes" id="UP000214365"/>
    </source>
</evidence>
<dbReference type="PANTHER" id="PTHR11051:SF8">
    <property type="entry name" value="PROTEIN-GLUCOSYLGALACTOSYLHYDROXYLYSINE GLUCOSIDASE"/>
    <property type="match status" value="1"/>
</dbReference>
<dbReference type="AlphaFoldDB" id="A0A225AUL1"/>
<keyword evidence="5" id="KW-0325">Glycoprotein</keyword>
<accession>A0A225AUL1</accession>
<dbReference type="Pfam" id="PF03633">
    <property type="entry name" value="Glyco_hydro_65C"/>
    <property type="match status" value="1"/>
</dbReference>
<dbReference type="InterPro" id="IPR005196">
    <property type="entry name" value="Glyco_hydro_65_N"/>
</dbReference>
<name>A0A225AUL1_TALAT</name>
<feature type="domain" description="Glycoside hydrolase family 65 C-terminal" evidence="8">
    <location>
        <begin position="770"/>
        <end position="827"/>
    </location>
</feature>
<keyword evidence="11" id="KW-1185">Reference proteome</keyword>
<dbReference type="GO" id="GO:0030246">
    <property type="term" value="F:carbohydrate binding"/>
    <property type="evidence" value="ECO:0007669"/>
    <property type="project" value="InterPro"/>
</dbReference>
<dbReference type="OrthoDB" id="200349at2759"/>
<dbReference type="STRING" id="1441469.A0A225AUL1"/>
<dbReference type="GO" id="GO:0005993">
    <property type="term" value="P:trehalose catabolic process"/>
    <property type="evidence" value="ECO:0007669"/>
    <property type="project" value="TreeGrafter"/>
</dbReference>
<organism evidence="10 11">
    <name type="scientific">Talaromyces atroroseus</name>
    <dbReference type="NCBI Taxonomy" id="1441469"/>
    <lineage>
        <taxon>Eukaryota</taxon>
        <taxon>Fungi</taxon>
        <taxon>Dikarya</taxon>
        <taxon>Ascomycota</taxon>
        <taxon>Pezizomycotina</taxon>
        <taxon>Eurotiomycetes</taxon>
        <taxon>Eurotiomycetidae</taxon>
        <taxon>Eurotiales</taxon>
        <taxon>Trichocomaceae</taxon>
        <taxon>Talaromyces</taxon>
        <taxon>Talaromyces sect. Trachyspermi</taxon>
    </lineage>
</organism>
<dbReference type="SUPFAM" id="SSF74650">
    <property type="entry name" value="Galactose mutarotase-like"/>
    <property type="match status" value="1"/>
</dbReference>
<dbReference type="Pfam" id="PF03632">
    <property type="entry name" value="Glyco_hydro_65m"/>
    <property type="match status" value="1"/>
</dbReference>
<dbReference type="InterPro" id="IPR005194">
    <property type="entry name" value="Glyco_hydro_65_C"/>
</dbReference>
<dbReference type="Pfam" id="PF03636">
    <property type="entry name" value="Glyco_hydro_65N"/>
    <property type="match status" value="1"/>
</dbReference>
<dbReference type="GO" id="GO:0009277">
    <property type="term" value="C:fungal-type cell wall"/>
    <property type="evidence" value="ECO:0007669"/>
    <property type="project" value="TreeGrafter"/>
</dbReference>
<keyword evidence="6" id="KW-0732">Signal</keyword>
<proteinExistence type="inferred from homology"/>
<dbReference type="FunFam" id="1.50.10.10:FF:000032">
    <property type="entry name" value="Vacuolar acid trehalase"/>
    <property type="match status" value="1"/>
</dbReference>
<evidence type="ECO:0000259" key="9">
    <source>
        <dbReference type="Pfam" id="PF03636"/>
    </source>
</evidence>